<dbReference type="Gene3D" id="3.90.180.10">
    <property type="entry name" value="Medium-chain alcohol dehydrogenases, catalytic domain"/>
    <property type="match status" value="1"/>
</dbReference>
<accession>A0A0P7AIV5</accession>
<dbReference type="InterPro" id="IPR011032">
    <property type="entry name" value="GroES-like_sf"/>
</dbReference>
<dbReference type="EMBL" id="LKCW01000167">
    <property type="protein sequence ID" value="KPM37403.1"/>
    <property type="molecule type" value="Genomic_DNA"/>
</dbReference>
<dbReference type="Pfam" id="PF08240">
    <property type="entry name" value="ADH_N"/>
    <property type="match status" value="1"/>
</dbReference>
<dbReference type="STRING" id="78410.A0A0P7AIV5"/>
<dbReference type="PANTHER" id="PTHR43677:SF4">
    <property type="entry name" value="QUINONE OXIDOREDUCTASE-LIKE PROTEIN 2"/>
    <property type="match status" value="1"/>
</dbReference>
<comment type="caution">
    <text evidence="2">The sequence shown here is derived from an EMBL/GenBank/DDBJ whole genome shotgun (WGS) entry which is preliminary data.</text>
</comment>
<organism evidence="2 3">
    <name type="scientific">Neonectria ditissima</name>
    <dbReference type="NCBI Taxonomy" id="78410"/>
    <lineage>
        <taxon>Eukaryota</taxon>
        <taxon>Fungi</taxon>
        <taxon>Dikarya</taxon>
        <taxon>Ascomycota</taxon>
        <taxon>Pezizomycotina</taxon>
        <taxon>Sordariomycetes</taxon>
        <taxon>Hypocreomycetidae</taxon>
        <taxon>Hypocreales</taxon>
        <taxon>Nectriaceae</taxon>
        <taxon>Neonectria</taxon>
    </lineage>
</organism>
<feature type="domain" description="Alcohol dehydrogenase-like N-terminal" evidence="1">
    <location>
        <begin position="28"/>
        <end position="86"/>
    </location>
</feature>
<protein>
    <recommendedName>
        <fullName evidence="1">Alcohol dehydrogenase-like N-terminal domain-containing protein</fullName>
    </recommendedName>
</protein>
<dbReference type="SUPFAM" id="SSF50129">
    <property type="entry name" value="GroES-like"/>
    <property type="match status" value="1"/>
</dbReference>
<evidence type="ECO:0000313" key="3">
    <source>
        <dbReference type="Proteomes" id="UP000050424"/>
    </source>
</evidence>
<dbReference type="PANTHER" id="PTHR43677">
    <property type="entry name" value="SHORT-CHAIN DEHYDROGENASE/REDUCTASE"/>
    <property type="match status" value="1"/>
</dbReference>
<gene>
    <name evidence="2" type="ORF">AK830_g9154</name>
</gene>
<dbReference type="Proteomes" id="UP000050424">
    <property type="component" value="Unassembled WGS sequence"/>
</dbReference>
<evidence type="ECO:0000259" key="1">
    <source>
        <dbReference type="Pfam" id="PF08240"/>
    </source>
</evidence>
<dbReference type="AlphaFoldDB" id="A0A0P7AIV5"/>
<dbReference type="GO" id="GO:0016491">
    <property type="term" value="F:oxidoreductase activity"/>
    <property type="evidence" value="ECO:0007669"/>
    <property type="project" value="TreeGrafter"/>
</dbReference>
<dbReference type="InterPro" id="IPR051397">
    <property type="entry name" value="Zn-ADH-like_protein"/>
</dbReference>
<name>A0A0P7AIV5_9HYPO</name>
<proteinExistence type="predicted"/>
<sequence length="95" mass="10211">MRGIEIKEYVKGPKELAVLDLPDPVPKDDEYLIQVHAAAANFFDILQIQGKYQNQPPFPWVAGAEFAGTVVAAPPGAKFPPGSRVFGAQQGAFAT</sequence>
<dbReference type="OrthoDB" id="10257049at2759"/>
<keyword evidence="3" id="KW-1185">Reference proteome</keyword>
<dbReference type="GO" id="GO:0005739">
    <property type="term" value="C:mitochondrion"/>
    <property type="evidence" value="ECO:0007669"/>
    <property type="project" value="TreeGrafter"/>
</dbReference>
<feature type="non-terminal residue" evidence="2">
    <location>
        <position position="95"/>
    </location>
</feature>
<reference evidence="2 3" key="1">
    <citation type="submission" date="2015-09" db="EMBL/GenBank/DDBJ databases">
        <title>Draft genome of a European isolate of the apple canker pathogen Neonectria ditissima.</title>
        <authorList>
            <person name="Gomez-Cortecero A."/>
            <person name="Harrison R.J."/>
            <person name="Armitage A.D."/>
        </authorList>
    </citation>
    <scope>NUCLEOTIDE SEQUENCE [LARGE SCALE GENOMIC DNA]</scope>
    <source>
        <strain evidence="2 3">R09/05</strain>
    </source>
</reference>
<evidence type="ECO:0000313" key="2">
    <source>
        <dbReference type="EMBL" id="KPM37403.1"/>
    </source>
</evidence>
<dbReference type="InterPro" id="IPR013154">
    <property type="entry name" value="ADH-like_N"/>
</dbReference>